<dbReference type="SUPFAM" id="SSF88713">
    <property type="entry name" value="Glycoside hydrolase/deacetylase"/>
    <property type="match status" value="2"/>
</dbReference>
<dbReference type="EMBL" id="JBJQND010000012">
    <property type="protein sequence ID" value="KAL3860438.1"/>
    <property type="molecule type" value="Genomic_DNA"/>
</dbReference>
<dbReference type="InterPro" id="IPR006879">
    <property type="entry name" value="YdjC-like"/>
</dbReference>
<evidence type="ECO:0000313" key="10">
    <source>
        <dbReference type="Proteomes" id="UP001634394"/>
    </source>
</evidence>
<keyword evidence="7" id="KW-0460">Magnesium</keyword>
<name>A0ABD3VI71_SINWO</name>
<evidence type="ECO:0000256" key="4">
    <source>
        <dbReference type="ARBA" id="ARBA00018477"/>
    </source>
</evidence>
<dbReference type="GO" id="GO:0016787">
    <property type="term" value="F:hydrolase activity"/>
    <property type="evidence" value="ECO:0007669"/>
    <property type="project" value="UniProtKB-KW"/>
</dbReference>
<reference evidence="9 10" key="1">
    <citation type="submission" date="2024-11" db="EMBL/GenBank/DDBJ databases">
        <title>Chromosome-level genome assembly of the freshwater bivalve Anodonta woodiana.</title>
        <authorList>
            <person name="Chen X."/>
        </authorList>
    </citation>
    <scope>NUCLEOTIDE SEQUENCE [LARGE SCALE GENOMIC DNA]</scope>
    <source>
        <strain evidence="9">MN2024</strain>
        <tissue evidence="9">Gills</tissue>
    </source>
</reference>
<sequence length="410" mass="46046">MKICYLFAKHLVEMFSRTNSAACYMDKEVGQYLIINADDFGYSKERDEGILDCFMRGAISSSTVLINAVNVKDGINKAKQVGLPIGLHLNLTEGKPIGSQTYKTLIGADGSFLGKLGFRELVKSGKVNFDEVWIAEVFASVLAENHINMTRLPLEVDISVHKWGSPEQARFMMEVVENAKAAKYVLNSHGIWTPSFLGLKTMGHDMSVEFLQKLFEDMYPEQIKDQSDQAMLGKMSMLSDETDISVCTSDEKTESPTFCEVITGNISKTDIQVCEFMVHPGYRTRQTGGCGEGPDSFSQSAEREHEMTVLCDPRMMKFYADHGIKLISFCDAAKLISHSKDKEYKKMCLWHLEDQSLWCENPGVKMGIFQRCDRTVPSGRIKRKTRMPLVFLETPGGRGADILLHIGYCK</sequence>
<gene>
    <name evidence="9" type="ORF">ACJMK2_010561</name>
</gene>
<dbReference type="PANTHER" id="PTHR31609:SF1">
    <property type="entry name" value="CARBOHYDRATE DEACETYLASE"/>
    <property type="match status" value="1"/>
</dbReference>
<evidence type="ECO:0000256" key="2">
    <source>
        <dbReference type="ARBA" id="ARBA00003451"/>
    </source>
</evidence>
<comment type="caution">
    <text evidence="9">The sequence shown here is derived from an EMBL/GenBank/DDBJ whole genome shotgun (WGS) entry which is preliminary data.</text>
</comment>
<keyword evidence="8" id="KW-0119">Carbohydrate metabolism</keyword>
<dbReference type="Gene3D" id="3.20.20.370">
    <property type="entry name" value="Glycoside hydrolase/deacetylase"/>
    <property type="match status" value="1"/>
</dbReference>
<comment type="cofactor">
    <cofactor evidence="1">
        <name>Mg(2+)</name>
        <dbReference type="ChEBI" id="CHEBI:18420"/>
    </cofactor>
</comment>
<evidence type="ECO:0000313" key="9">
    <source>
        <dbReference type="EMBL" id="KAL3860438.1"/>
    </source>
</evidence>
<dbReference type="InterPro" id="IPR011330">
    <property type="entry name" value="Glyco_hydro/deAcase_b/a-brl"/>
</dbReference>
<keyword evidence="6" id="KW-0378">Hydrolase</keyword>
<keyword evidence="5" id="KW-0479">Metal-binding</keyword>
<proteinExistence type="inferred from homology"/>
<evidence type="ECO:0000256" key="7">
    <source>
        <dbReference type="ARBA" id="ARBA00022842"/>
    </source>
</evidence>
<accession>A0ABD3VI71</accession>
<dbReference type="Proteomes" id="UP001634394">
    <property type="component" value="Unassembled WGS sequence"/>
</dbReference>
<comment type="similarity">
    <text evidence="3">Belongs to the YdjC deacetylase family.</text>
</comment>
<comment type="function">
    <text evidence="2">Probably catalyzes the deacetylation of acetylated carbohydrates an important step in the degradation of oligosaccharides.</text>
</comment>
<dbReference type="AlphaFoldDB" id="A0ABD3VI71"/>
<evidence type="ECO:0000256" key="3">
    <source>
        <dbReference type="ARBA" id="ARBA00008843"/>
    </source>
</evidence>
<organism evidence="9 10">
    <name type="scientific">Sinanodonta woodiana</name>
    <name type="common">Chinese pond mussel</name>
    <name type="synonym">Anodonta woodiana</name>
    <dbReference type="NCBI Taxonomy" id="1069815"/>
    <lineage>
        <taxon>Eukaryota</taxon>
        <taxon>Metazoa</taxon>
        <taxon>Spiralia</taxon>
        <taxon>Lophotrochozoa</taxon>
        <taxon>Mollusca</taxon>
        <taxon>Bivalvia</taxon>
        <taxon>Autobranchia</taxon>
        <taxon>Heteroconchia</taxon>
        <taxon>Palaeoheterodonta</taxon>
        <taxon>Unionida</taxon>
        <taxon>Unionoidea</taxon>
        <taxon>Unionidae</taxon>
        <taxon>Unioninae</taxon>
        <taxon>Sinanodonta</taxon>
    </lineage>
</organism>
<evidence type="ECO:0000256" key="8">
    <source>
        <dbReference type="ARBA" id="ARBA00023277"/>
    </source>
</evidence>
<dbReference type="GO" id="GO:0046872">
    <property type="term" value="F:metal ion binding"/>
    <property type="evidence" value="ECO:0007669"/>
    <property type="project" value="UniProtKB-KW"/>
</dbReference>
<dbReference type="Pfam" id="PF04794">
    <property type="entry name" value="YdjC"/>
    <property type="match status" value="2"/>
</dbReference>
<dbReference type="PANTHER" id="PTHR31609">
    <property type="entry name" value="YDJC DEACETYLASE FAMILY MEMBER"/>
    <property type="match status" value="1"/>
</dbReference>
<protein>
    <recommendedName>
        <fullName evidence="4">Carbohydrate deacetylase</fullName>
    </recommendedName>
</protein>
<keyword evidence="10" id="KW-1185">Reference proteome</keyword>
<evidence type="ECO:0000256" key="5">
    <source>
        <dbReference type="ARBA" id="ARBA00022723"/>
    </source>
</evidence>
<evidence type="ECO:0000256" key="6">
    <source>
        <dbReference type="ARBA" id="ARBA00022801"/>
    </source>
</evidence>
<evidence type="ECO:0000256" key="1">
    <source>
        <dbReference type="ARBA" id="ARBA00001946"/>
    </source>
</evidence>